<dbReference type="OrthoDB" id="892609at2759"/>
<feature type="chain" id="PRO_5036504233" description="Wall-associated receptor kinase galacturonan-binding domain-containing protein" evidence="3">
    <location>
        <begin position="21"/>
        <end position="228"/>
    </location>
</feature>
<protein>
    <recommendedName>
        <fullName evidence="4">Wall-associated receptor kinase galacturonan-binding domain-containing protein</fullName>
    </recommendedName>
</protein>
<dbReference type="GO" id="GO:0016020">
    <property type="term" value="C:membrane"/>
    <property type="evidence" value="ECO:0007669"/>
    <property type="project" value="UniProtKB-SubCell"/>
</dbReference>
<organism evidence="5">
    <name type="scientific">Salvia splendens</name>
    <name type="common">Scarlet sage</name>
    <dbReference type="NCBI Taxonomy" id="180675"/>
    <lineage>
        <taxon>Eukaryota</taxon>
        <taxon>Viridiplantae</taxon>
        <taxon>Streptophyta</taxon>
        <taxon>Embryophyta</taxon>
        <taxon>Tracheophyta</taxon>
        <taxon>Spermatophyta</taxon>
        <taxon>Magnoliopsida</taxon>
        <taxon>eudicotyledons</taxon>
        <taxon>Gunneridae</taxon>
        <taxon>Pentapetalae</taxon>
        <taxon>asterids</taxon>
        <taxon>lamiids</taxon>
        <taxon>Lamiales</taxon>
        <taxon>Lamiaceae</taxon>
        <taxon>Nepetoideae</taxon>
        <taxon>Mentheae</taxon>
        <taxon>Salviinae</taxon>
        <taxon>Salvia</taxon>
        <taxon>Salvia subgen. Calosphace</taxon>
        <taxon>core Calosphace</taxon>
    </lineage>
</organism>
<accession>A0A8X9A0F7</accession>
<sequence>MNLLPITLLLIITTFTLSSSQETQLSKNGCQEKCGDISIPYPFGIGPNCSFNSSYAIECINQSKPILKSTGLEVTEFSLNDNTVRVMQKTTPLNCSSTKGQFQLGQSLLHSPFSYGASINRIIVVGCSTEVSLAGPAPSSGGCRPSCGDSTNVCYGINCCSIIVPEMSQRVQAAYAVSGGGGDSVVCGYAFLADYRWLSSEYGDYVNFSAPMAEMELAMRTVPATLRR</sequence>
<evidence type="ECO:0000256" key="2">
    <source>
        <dbReference type="ARBA" id="ARBA00022729"/>
    </source>
</evidence>
<gene>
    <name evidence="5" type="ORF">SASPL_113625</name>
</gene>
<feature type="domain" description="Wall-associated receptor kinase galacturonan-binding" evidence="4">
    <location>
        <begin position="30"/>
        <end position="87"/>
    </location>
</feature>
<dbReference type="Pfam" id="PF13947">
    <property type="entry name" value="GUB_WAK_bind"/>
    <property type="match status" value="1"/>
</dbReference>
<name>A0A8X9A0F7_SALSN</name>
<evidence type="ECO:0000259" key="4">
    <source>
        <dbReference type="Pfam" id="PF13947"/>
    </source>
</evidence>
<comment type="subcellular location">
    <subcellularLocation>
        <location evidence="1">Membrane</location>
        <topology evidence="1">Single-pass membrane protein</topology>
    </subcellularLocation>
</comment>
<dbReference type="Proteomes" id="UP000298416">
    <property type="component" value="Unassembled WGS sequence"/>
</dbReference>
<keyword evidence="6" id="KW-1185">Reference proteome</keyword>
<keyword evidence="2 3" id="KW-0732">Signal</keyword>
<feature type="signal peptide" evidence="3">
    <location>
        <begin position="1"/>
        <end position="20"/>
    </location>
</feature>
<comment type="caution">
    <text evidence="5">The sequence shown here is derived from an EMBL/GenBank/DDBJ whole genome shotgun (WGS) entry which is preliminary data.</text>
</comment>
<dbReference type="GO" id="GO:0030247">
    <property type="term" value="F:polysaccharide binding"/>
    <property type="evidence" value="ECO:0007669"/>
    <property type="project" value="InterPro"/>
</dbReference>
<reference evidence="5" key="1">
    <citation type="submission" date="2018-01" db="EMBL/GenBank/DDBJ databases">
        <authorList>
            <person name="Mao J.F."/>
        </authorList>
    </citation>
    <scope>NUCLEOTIDE SEQUENCE</scope>
    <source>
        <strain evidence="5">Huo1</strain>
        <tissue evidence="5">Leaf</tissue>
    </source>
</reference>
<dbReference type="PANTHER" id="PTHR33491">
    <property type="entry name" value="OSJNBA0016N04.9 PROTEIN"/>
    <property type="match status" value="1"/>
</dbReference>
<reference evidence="5" key="2">
    <citation type="submission" date="2020-08" db="EMBL/GenBank/DDBJ databases">
        <title>Plant Genome Project.</title>
        <authorList>
            <person name="Zhang R.-G."/>
        </authorList>
    </citation>
    <scope>NUCLEOTIDE SEQUENCE</scope>
    <source>
        <strain evidence="5">Huo1</strain>
        <tissue evidence="5">Leaf</tissue>
    </source>
</reference>
<evidence type="ECO:0000313" key="5">
    <source>
        <dbReference type="EMBL" id="KAG6423236.1"/>
    </source>
</evidence>
<evidence type="ECO:0000256" key="1">
    <source>
        <dbReference type="ARBA" id="ARBA00004167"/>
    </source>
</evidence>
<dbReference type="InterPro" id="IPR025287">
    <property type="entry name" value="WAK_GUB"/>
</dbReference>
<evidence type="ECO:0000256" key="3">
    <source>
        <dbReference type="SAM" id="SignalP"/>
    </source>
</evidence>
<proteinExistence type="predicted"/>
<evidence type="ECO:0000313" key="6">
    <source>
        <dbReference type="Proteomes" id="UP000298416"/>
    </source>
</evidence>
<dbReference type="EMBL" id="PNBA02000005">
    <property type="protein sequence ID" value="KAG6423236.1"/>
    <property type="molecule type" value="Genomic_DNA"/>
</dbReference>
<dbReference type="AlphaFoldDB" id="A0A8X9A0F7"/>